<dbReference type="EMBL" id="PJAF01000063">
    <property type="protein sequence ID" value="PKF67660.1"/>
    <property type="molecule type" value="Genomic_DNA"/>
</dbReference>
<comment type="caution">
    <text evidence="2">The sequence shown here is derived from an EMBL/GenBank/DDBJ whole genome shotgun (WGS) entry which is preliminary data.</text>
</comment>
<accession>A0A2N0X4P0</accession>
<evidence type="ECO:0000313" key="3">
    <source>
        <dbReference type="Proteomes" id="UP000233249"/>
    </source>
</evidence>
<gene>
    <name evidence="2" type="ORF">CXB45_11120</name>
</gene>
<evidence type="ECO:0000313" key="2">
    <source>
        <dbReference type="EMBL" id="PKF67660.1"/>
    </source>
</evidence>
<dbReference type="Gene3D" id="2.60.40.2880">
    <property type="entry name" value="MmpS1-5, C-terminal soluble domain"/>
    <property type="match status" value="1"/>
</dbReference>
<dbReference type="RefSeq" id="WP_101174470.1">
    <property type="nucleotide sequence ID" value="NZ_PJAF01000063.1"/>
</dbReference>
<proteinExistence type="predicted"/>
<dbReference type="Proteomes" id="UP000233249">
    <property type="component" value="Unassembled WGS sequence"/>
</dbReference>
<keyword evidence="1" id="KW-0472">Membrane</keyword>
<protein>
    <recommendedName>
        <fullName evidence="4">MmpS family membrane protein</fullName>
    </recommendedName>
</protein>
<dbReference type="AlphaFoldDB" id="A0A2N0X4P0"/>
<evidence type="ECO:0008006" key="4">
    <source>
        <dbReference type="Google" id="ProtNLM"/>
    </source>
</evidence>
<keyword evidence="1" id="KW-0812">Transmembrane</keyword>
<feature type="transmembrane region" description="Helical" evidence="1">
    <location>
        <begin position="32"/>
        <end position="53"/>
    </location>
</feature>
<dbReference type="OrthoDB" id="4555598at2"/>
<dbReference type="InterPro" id="IPR038468">
    <property type="entry name" value="MmpS_C"/>
</dbReference>
<reference evidence="2 3" key="1">
    <citation type="submission" date="2017-12" db="EMBL/GenBank/DDBJ databases">
        <title>Corynebacterium mastitidis 16-1433 Genome.</title>
        <authorList>
            <person name="Gulvik C.A."/>
        </authorList>
    </citation>
    <scope>NUCLEOTIDE SEQUENCE [LARGE SCALE GENOMIC DNA]</scope>
    <source>
        <strain evidence="2 3">16-1433</strain>
    </source>
</reference>
<keyword evidence="1" id="KW-1133">Transmembrane helix</keyword>
<sequence length="160" mass="16952">MTTPEPNTQQPQPQVVYVKEEKKPWYKKPGCMVPLILVILALVGFVGCTALVGKGIDEVDKDLNAEYTITYMIEGDAQNALATYNVGESETAQDNGVAAGWEKEVTVTGIFGGYLSATNGIEDEGTITCKIIQDGEVITENTATGLGATASCNAGSDELK</sequence>
<evidence type="ECO:0000256" key="1">
    <source>
        <dbReference type="SAM" id="Phobius"/>
    </source>
</evidence>
<name>A0A2N0X4P0_9CORY</name>
<organism evidence="2 3">
    <name type="scientific">Corynebacterium mastitidis</name>
    <dbReference type="NCBI Taxonomy" id="161890"/>
    <lineage>
        <taxon>Bacteria</taxon>
        <taxon>Bacillati</taxon>
        <taxon>Actinomycetota</taxon>
        <taxon>Actinomycetes</taxon>
        <taxon>Mycobacteriales</taxon>
        <taxon>Corynebacteriaceae</taxon>
        <taxon>Corynebacterium</taxon>
    </lineage>
</organism>